<proteinExistence type="predicted"/>
<dbReference type="SMART" id="SM00271">
    <property type="entry name" value="DnaJ"/>
    <property type="match status" value="1"/>
</dbReference>
<evidence type="ECO:0000313" key="3">
    <source>
        <dbReference type="EMBL" id="MCP2359763.1"/>
    </source>
</evidence>
<organism evidence="3 4">
    <name type="scientific">Nonomuraea thailandensis</name>
    <dbReference type="NCBI Taxonomy" id="1188745"/>
    <lineage>
        <taxon>Bacteria</taxon>
        <taxon>Bacillati</taxon>
        <taxon>Actinomycetota</taxon>
        <taxon>Actinomycetes</taxon>
        <taxon>Streptosporangiales</taxon>
        <taxon>Streptosporangiaceae</taxon>
        <taxon>Nonomuraea</taxon>
    </lineage>
</organism>
<comment type="caution">
    <text evidence="3">The sequence shown here is derived from an EMBL/GenBank/DDBJ whole genome shotgun (WGS) entry which is preliminary data.</text>
</comment>
<dbReference type="PRINTS" id="PR00625">
    <property type="entry name" value="JDOMAIN"/>
</dbReference>
<evidence type="ECO:0000313" key="4">
    <source>
        <dbReference type="Proteomes" id="UP001139648"/>
    </source>
</evidence>
<keyword evidence="4" id="KW-1185">Reference proteome</keyword>
<dbReference type="PANTHER" id="PTHR24074">
    <property type="entry name" value="CO-CHAPERONE PROTEIN DJLA"/>
    <property type="match status" value="1"/>
</dbReference>
<dbReference type="InterPro" id="IPR050817">
    <property type="entry name" value="DjlA_DnaK_co-chaperone"/>
</dbReference>
<dbReference type="AlphaFoldDB" id="A0A9X2GRW8"/>
<dbReference type="CDD" id="cd06257">
    <property type="entry name" value="DnaJ"/>
    <property type="match status" value="1"/>
</dbReference>
<evidence type="ECO:0000259" key="2">
    <source>
        <dbReference type="PROSITE" id="PS50076"/>
    </source>
</evidence>
<accession>A0A9X2GRW8</accession>
<evidence type="ECO:0000256" key="1">
    <source>
        <dbReference type="SAM" id="MobiDB-lite"/>
    </source>
</evidence>
<gene>
    <name evidence="3" type="ORF">HD597_006783</name>
</gene>
<dbReference type="RefSeq" id="WP_308210739.1">
    <property type="nucleotide sequence ID" value="NZ_BAABKA010000035.1"/>
</dbReference>
<dbReference type="Gene3D" id="1.10.287.110">
    <property type="entry name" value="DnaJ domain"/>
    <property type="match status" value="1"/>
</dbReference>
<reference evidence="3" key="1">
    <citation type="submission" date="2022-06" db="EMBL/GenBank/DDBJ databases">
        <title>Sequencing the genomes of 1000 actinobacteria strains.</title>
        <authorList>
            <person name="Klenk H.-P."/>
        </authorList>
    </citation>
    <scope>NUCLEOTIDE SEQUENCE</scope>
    <source>
        <strain evidence="3">DSM 46694</strain>
    </source>
</reference>
<dbReference type="Pfam" id="PF00226">
    <property type="entry name" value="DnaJ"/>
    <property type="match status" value="1"/>
</dbReference>
<dbReference type="InterPro" id="IPR036869">
    <property type="entry name" value="J_dom_sf"/>
</dbReference>
<sequence>MLSPSDLKPCQGSKTTMPCGKKVRWTRAASGAQLAVDPAPHPDGNTAVWRDVHRVLRSRRITEDEPIAPWEKRMMPHAATCAGRPRAQTPPPPRPPRRHAPAGRLYDLLGVASTATPDDIKKAYRRLARQLHPDVNPDPEVAGRFQEIGDAYHVLSDPRLRQTYDLTGRPPRAG</sequence>
<dbReference type="SUPFAM" id="SSF46565">
    <property type="entry name" value="Chaperone J-domain"/>
    <property type="match status" value="1"/>
</dbReference>
<name>A0A9X2GRW8_9ACTN</name>
<dbReference type="Proteomes" id="UP001139648">
    <property type="component" value="Unassembled WGS sequence"/>
</dbReference>
<feature type="domain" description="J" evidence="2">
    <location>
        <begin position="104"/>
        <end position="168"/>
    </location>
</feature>
<dbReference type="PROSITE" id="PS50076">
    <property type="entry name" value="DNAJ_2"/>
    <property type="match status" value="1"/>
</dbReference>
<dbReference type="EMBL" id="JAMZEB010000002">
    <property type="protein sequence ID" value="MCP2359763.1"/>
    <property type="molecule type" value="Genomic_DNA"/>
</dbReference>
<dbReference type="InterPro" id="IPR001623">
    <property type="entry name" value="DnaJ_domain"/>
</dbReference>
<feature type="region of interest" description="Disordered" evidence="1">
    <location>
        <begin position="81"/>
        <end position="104"/>
    </location>
</feature>
<protein>
    <recommendedName>
        <fullName evidence="2">J domain-containing protein</fullName>
    </recommendedName>
</protein>